<comment type="caution">
    <text evidence="3">The sequence shown here is derived from an EMBL/GenBank/DDBJ whole genome shotgun (WGS) entry which is preliminary data.</text>
</comment>
<dbReference type="PANTHER" id="PTHR47332:SF6">
    <property type="entry name" value="SET DOMAIN-CONTAINING PROTEIN"/>
    <property type="match status" value="1"/>
</dbReference>
<evidence type="ECO:0000256" key="1">
    <source>
        <dbReference type="SAM" id="SignalP"/>
    </source>
</evidence>
<dbReference type="EMBL" id="MU858254">
    <property type="protein sequence ID" value="KAK4208199.1"/>
    <property type="molecule type" value="Genomic_DNA"/>
</dbReference>
<dbReference type="Gene3D" id="2.170.270.10">
    <property type="entry name" value="SET domain"/>
    <property type="match status" value="1"/>
</dbReference>
<feature type="chain" id="PRO_5042939846" description="SET domain-containing protein" evidence="1">
    <location>
        <begin position="25"/>
        <end position="437"/>
    </location>
</feature>
<keyword evidence="1" id="KW-0732">Signal</keyword>
<name>A0AAN6XWX5_9PEZI</name>
<organism evidence="3 4">
    <name type="scientific">Rhypophila decipiens</name>
    <dbReference type="NCBI Taxonomy" id="261697"/>
    <lineage>
        <taxon>Eukaryota</taxon>
        <taxon>Fungi</taxon>
        <taxon>Dikarya</taxon>
        <taxon>Ascomycota</taxon>
        <taxon>Pezizomycotina</taxon>
        <taxon>Sordariomycetes</taxon>
        <taxon>Sordariomycetidae</taxon>
        <taxon>Sordariales</taxon>
        <taxon>Naviculisporaceae</taxon>
        <taxon>Rhypophila</taxon>
    </lineage>
</organism>
<dbReference type="AlphaFoldDB" id="A0AAN6XWX5"/>
<dbReference type="InterPro" id="IPR046341">
    <property type="entry name" value="SET_dom_sf"/>
</dbReference>
<evidence type="ECO:0000313" key="3">
    <source>
        <dbReference type="EMBL" id="KAK4208199.1"/>
    </source>
</evidence>
<gene>
    <name evidence="3" type="ORF">QBC37DRAFT_354008</name>
</gene>
<protein>
    <recommendedName>
        <fullName evidence="2">SET domain-containing protein</fullName>
    </recommendedName>
</protein>
<reference evidence="3" key="2">
    <citation type="submission" date="2023-05" db="EMBL/GenBank/DDBJ databases">
        <authorList>
            <consortium name="Lawrence Berkeley National Laboratory"/>
            <person name="Steindorff A."/>
            <person name="Hensen N."/>
            <person name="Bonometti L."/>
            <person name="Westerberg I."/>
            <person name="Brannstrom I.O."/>
            <person name="Guillou S."/>
            <person name="Cros-Aarteil S."/>
            <person name="Calhoun S."/>
            <person name="Haridas S."/>
            <person name="Kuo A."/>
            <person name="Mondo S."/>
            <person name="Pangilinan J."/>
            <person name="Riley R."/>
            <person name="Labutti K."/>
            <person name="Andreopoulos B."/>
            <person name="Lipzen A."/>
            <person name="Chen C."/>
            <person name="Yanf M."/>
            <person name="Daum C."/>
            <person name="Ng V."/>
            <person name="Clum A."/>
            <person name="Ohm R."/>
            <person name="Martin F."/>
            <person name="Silar P."/>
            <person name="Natvig D."/>
            <person name="Lalanne C."/>
            <person name="Gautier V."/>
            <person name="Ament-Velasquez S.L."/>
            <person name="Kruys A."/>
            <person name="Hutchinson M.I."/>
            <person name="Powell A.J."/>
            <person name="Barry K."/>
            <person name="Miller A.N."/>
            <person name="Grigoriev I.V."/>
            <person name="Debuchy R."/>
            <person name="Gladieux P."/>
            <person name="Thoren M.H."/>
            <person name="Johannesson H."/>
        </authorList>
    </citation>
    <scope>NUCLEOTIDE SEQUENCE</scope>
    <source>
        <strain evidence="3">PSN293</strain>
    </source>
</reference>
<evidence type="ECO:0000313" key="4">
    <source>
        <dbReference type="Proteomes" id="UP001301769"/>
    </source>
</evidence>
<feature type="domain" description="SET" evidence="2">
    <location>
        <begin position="128"/>
        <end position="284"/>
    </location>
</feature>
<dbReference type="SUPFAM" id="SSF82199">
    <property type="entry name" value="SET domain"/>
    <property type="match status" value="1"/>
</dbReference>
<reference evidence="3" key="1">
    <citation type="journal article" date="2023" name="Mol. Phylogenet. Evol.">
        <title>Genome-scale phylogeny and comparative genomics of the fungal order Sordariales.</title>
        <authorList>
            <person name="Hensen N."/>
            <person name="Bonometti L."/>
            <person name="Westerberg I."/>
            <person name="Brannstrom I.O."/>
            <person name="Guillou S."/>
            <person name="Cros-Aarteil S."/>
            <person name="Calhoun S."/>
            <person name="Haridas S."/>
            <person name="Kuo A."/>
            <person name="Mondo S."/>
            <person name="Pangilinan J."/>
            <person name="Riley R."/>
            <person name="LaButti K."/>
            <person name="Andreopoulos B."/>
            <person name="Lipzen A."/>
            <person name="Chen C."/>
            <person name="Yan M."/>
            <person name="Daum C."/>
            <person name="Ng V."/>
            <person name="Clum A."/>
            <person name="Steindorff A."/>
            <person name="Ohm R.A."/>
            <person name="Martin F."/>
            <person name="Silar P."/>
            <person name="Natvig D.O."/>
            <person name="Lalanne C."/>
            <person name="Gautier V."/>
            <person name="Ament-Velasquez S.L."/>
            <person name="Kruys A."/>
            <person name="Hutchinson M.I."/>
            <person name="Powell A.J."/>
            <person name="Barry K."/>
            <person name="Miller A.N."/>
            <person name="Grigoriev I.V."/>
            <person name="Debuchy R."/>
            <person name="Gladieux P."/>
            <person name="Hiltunen Thoren M."/>
            <person name="Johannesson H."/>
        </authorList>
    </citation>
    <scope>NUCLEOTIDE SEQUENCE</scope>
    <source>
        <strain evidence="3">PSN293</strain>
    </source>
</reference>
<dbReference type="PROSITE" id="PS50280">
    <property type="entry name" value="SET"/>
    <property type="match status" value="1"/>
</dbReference>
<sequence length="437" mass="49146">MTWGASSLGRILVLGLLSTQGVLAESDAKADPPKGGSKEGLAYEEINKKTVYSENATAPAAGSGALVPPVDGWWYSKVCADKFCIFTNRRLANGRGMVMVTTMEDYQKVERQEDAFNKADNKFQQEDGTFETVDLPDRGTALKAKKAIRRGKPVMSWTPALVVHKDVFDVLRRKERTRILDTAVRYLPDETQAKFNKQRKPLGPLSVERSIESVMLSSPFEYDLGYNYNPEMHSKHILNFPEINNLLPHDCRPNVAWYIDGGLTMRTVVARRINPGDELTVAYIDPFIPRPDRSLWVKNHRGFNKPCPCQACTHGGDAEAVKKADARLEELNSLFKELKNHDSKKVTPQLIARFLDLVSQERLQVKLADAYEYAALNYNYIGMDRLAKKYADLAVQAAMVEEGHDANNVIALRIMAGDIKGHYSYQYTLKRQGKVKS</sequence>
<dbReference type="Proteomes" id="UP001301769">
    <property type="component" value="Unassembled WGS sequence"/>
</dbReference>
<accession>A0AAN6XWX5</accession>
<dbReference type="InterPro" id="IPR053185">
    <property type="entry name" value="SET_domain_protein"/>
</dbReference>
<dbReference type="CDD" id="cd20071">
    <property type="entry name" value="SET_SMYD"/>
    <property type="match status" value="1"/>
</dbReference>
<proteinExistence type="predicted"/>
<feature type="signal peptide" evidence="1">
    <location>
        <begin position="1"/>
        <end position="24"/>
    </location>
</feature>
<keyword evidence="4" id="KW-1185">Reference proteome</keyword>
<dbReference type="Pfam" id="PF00856">
    <property type="entry name" value="SET"/>
    <property type="match status" value="1"/>
</dbReference>
<evidence type="ECO:0000259" key="2">
    <source>
        <dbReference type="PROSITE" id="PS50280"/>
    </source>
</evidence>
<dbReference type="InterPro" id="IPR001214">
    <property type="entry name" value="SET_dom"/>
</dbReference>
<dbReference type="PANTHER" id="PTHR47332">
    <property type="entry name" value="SET DOMAIN-CONTAINING PROTEIN 5"/>
    <property type="match status" value="1"/>
</dbReference>